<gene>
    <name evidence="2" type="ORF">MMF94_26690</name>
</gene>
<evidence type="ECO:0000259" key="1">
    <source>
        <dbReference type="Pfam" id="PF09084"/>
    </source>
</evidence>
<sequence>MRLVVPDLVSNSYFPAIAAVELGFMREEGLDVELDLLFPVTDAVAALRDGAIDFLAGSAHAPVYADPGWQDVQLLGALARNMYWFLVVRPDLDVERTTLARITNVRIGAAPGPDLGLRRLLAAEGLDIAAAGVTIEPVRGADAGNVSFGVTAAQALADGRIDAFWANGMGAEVAVRRGVGRVVVDARRDASPASLFTFPALMATRRTIRDEPDATAAAVRGIARAQSELRADPGLATDVGRALFPAMEAELIADVVARDVGFYEQAISPEAVSSLVEFTRASGLTSGDAGYDDVVSPAAHKLWA</sequence>
<comment type="caution">
    <text evidence="2">The sequence shown here is derived from an EMBL/GenBank/DDBJ whole genome shotgun (WGS) entry which is preliminary data.</text>
</comment>
<protein>
    <submittedName>
        <fullName evidence="2">ABC transporter substrate-binding protein</fullName>
    </submittedName>
</protein>
<dbReference type="EMBL" id="JAKXMK010000024">
    <property type="protein sequence ID" value="MCH6169301.1"/>
    <property type="molecule type" value="Genomic_DNA"/>
</dbReference>
<evidence type="ECO:0000313" key="2">
    <source>
        <dbReference type="EMBL" id="MCH6169301.1"/>
    </source>
</evidence>
<keyword evidence="3" id="KW-1185">Reference proteome</keyword>
<dbReference type="Gene3D" id="3.40.190.10">
    <property type="entry name" value="Periplasmic binding protein-like II"/>
    <property type="match status" value="2"/>
</dbReference>
<accession>A0ABS9TL92</accession>
<dbReference type="Pfam" id="PF09084">
    <property type="entry name" value="NMT1"/>
    <property type="match status" value="1"/>
</dbReference>
<dbReference type="SUPFAM" id="SSF53850">
    <property type="entry name" value="Periplasmic binding protein-like II"/>
    <property type="match status" value="1"/>
</dbReference>
<name>A0ABS9TL92_9PSEU</name>
<feature type="domain" description="SsuA/THI5-like" evidence="1">
    <location>
        <begin position="14"/>
        <end position="234"/>
    </location>
</feature>
<dbReference type="InterPro" id="IPR015168">
    <property type="entry name" value="SsuA/THI5"/>
</dbReference>
<dbReference type="Proteomes" id="UP001299970">
    <property type="component" value="Unassembled WGS sequence"/>
</dbReference>
<dbReference type="PANTHER" id="PTHR30024">
    <property type="entry name" value="ALIPHATIC SULFONATES-BINDING PROTEIN-RELATED"/>
    <property type="match status" value="1"/>
</dbReference>
<evidence type="ECO:0000313" key="3">
    <source>
        <dbReference type="Proteomes" id="UP001299970"/>
    </source>
</evidence>
<dbReference type="RefSeq" id="WP_241039943.1">
    <property type="nucleotide sequence ID" value="NZ_BAAAJF010000021.1"/>
</dbReference>
<organism evidence="2 3">
    <name type="scientific">Pseudonocardia alaniniphila</name>
    <dbReference type="NCBI Taxonomy" id="75291"/>
    <lineage>
        <taxon>Bacteria</taxon>
        <taxon>Bacillati</taxon>
        <taxon>Actinomycetota</taxon>
        <taxon>Actinomycetes</taxon>
        <taxon>Pseudonocardiales</taxon>
        <taxon>Pseudonocardiaceae</taxon>
        <taxon>Pseudonocardia</taxon>
    </lineage>
</organism>
<reference evidence="2 3" key="1">
    <citation type="submission" date="2022-03" db="EMBL/GenBank/DDBJ databases">
        <title>Pseudonocardia alaer sp. nov., a novel actinomycete isolated from reed forest soil.</title>
        <authorList>
            <person name="Wang L."/>
        </authorList>
    </citation>
    <scope>NUCLEOTIDE SEQUENCE [LARGE SCALE GENOMIC DNA]</scope>
    <source>
        <strain evidence="2 3">Y-16303</strain>
    </source>
</reference>
<proteinExistence type="predicted"/>